<dbReference type="EMBL" id="JBCNJP010000003">
    <property type="protein sequence ID" value="KAK9079077.1"/>
    <property type="molecule type" value="Genomic_DNA"/>
</dbReference>
<protein>
    <submittedName>
        <fullName evidence="2">Uncharacterized protein</fullName>
    </submittedName>
</protein>
<evidence type="ECO:0000313" key="3">
    <source>
        <dbReference type="Proteomes" id="UP001408789"/>
    </source>
</evidence>
<comment type="caution">
    <text evidence="2">The sequence shown here is derived from an EMBL/GenBank/DDBJ whole genome shotgun (WGS) entry which is preliminary data.</text>
</comment>
<keyword evidence="3" id="KW-1185">Reference proteome</keyword>
<accession>A0AAP0HBY9</accession>
<sequence length="101" mass="11407">MPPIFNLRSTSGLPLCLSGVTRHHLLPLSKEIADHDRRREEMKRAKTENRTLLPADEIYGEVREIVALRSSDLVVYNLDNDDDDDNQSSSIRRTSCTAKAA</sequence>
<evidence type="ECO:0000313" key="2">
    <source>
        <dbReference type="EMBL" id="KAK9079077.1"/>
    </source>
</evidence>
<feature type="region of interest" description="Disordered" evidence="1">
    <location>
        <begin position="78"/>
        <end position="101"/>
    </location>
</feature>
<name>A0AAP0HBY9_9ASTR</name>
<dbReference type="Proteomes" id="UP001408789">
    <property type="component" value="Unassembled WGS sequence"/>
</dbReference>
<organism evidence="2 3">
    <name type="scientific">Deinandra increscens subsp. villosa</name>
    <dbReference type="NCBI Taxonomy" id="3103831"/>
    <lineage>
        <taxon>Eukaryota</taxon>
        <taxon>Viridiplantae</taxon>
        <taxon>Streptophyta</taxon>
        <taxon>Embryophyta</taxon>
        <taxon>Tracheophyta</taxon>
        <taxon>Spermatophyta</taxon>
        <taxon>Magnoliopsida</taxon>
        <taxon>eudicotyledons</taxon>
        <taxon>Gunneridae</taxon>
        <taxon>Pentapetalae</taxon>
        <taxon>asterids</taxon>
        <taxon>campanulids</taxon>
        <taxon>Asterales</taxon>
        <taxon>Asteraceae</taxon>
        <taxon>Asteroideae</taxon>
        <taxon>Heliantheae alliance</taxon>
        <taxon>Madieae</taxon>
        <taxon>Madiinae</taxon>
        <taxon>Deinandra</taxon>
    </lineage>
</organism>
<reference evidence="2 3" key="1">
    <citation type="submission" date="2024-04" db="EMBL/GenBank/DDBJ databases">
        <title>The reference genome of an endangered Asteraceae, Deinandra increscens subsp. villosa, native to the Central Coast of California.</title>
        <authorList>
            <person name="Guilliams M."/>
            <person name="Hasenstab-Lehman K."/>
            <person name="Meyer R."/>
            <person name="Mcevoy S."/>
        </authorList>
    </citation>
    <scope>NUCLEOTIDE SEQUENCE [LARGE SCALE GENOMIC DNA]</scope>
    <source>
        <tissue evidence="2">Leaf</tissue>
    </source>
</reference>
<dbReference type="AlphaFoldDB" id="A0AAP0HBY9"/>
<gene>
    <name evidence="2" type="ORF">SSX86_000747</name>
</gene>
<proteinExistence type="predicted"/>
<evidence type="ECO:0000256" key="1">
    <source>
        <dbReference type="SAM" id="MobiDB-lite"/>
    </source>
</evidence>
<feature type="compositionally biased region" description="Polar residues" evidence="1">
    <location>
        <begin position="87"/>
        <end position="101"/>
    </location>
</feature>